<dbReference type="FunFam" id="1.20.1530.20:FF:000021">
    <property type="entry name" value="Probable sodium/metabolite cotransporter BASS4, chloroplastic"/>
    <property type="match status" value="1"/>
</dbReference>
<dbReference type="GO" id="GO:0009941">
    <property type="term" value="C:chloroplast envelope"/>
    <property type="evidence" value="ECO:0007669"/>
    <property type="project" value="UniProtKB-SubCell"/>
</dbReference>
<proteinExistence type="inferred from homology"/>
<evidence type="ECO:0000256" key="14">
    <source>
        <dbReference type="SAM" id="Phobius"/>
    </source>
</evidence>
<comment type="similarity">
    <text evidence="4">Belongs to the bile acid:sodium symporter (BASS) (TC 2.A.28) family.</text>
</comment>
<evidence type="ECO:0000256" key="2">
    <source>
        <dbReference type="ARBA" id="ARBA00004119"/>
    </source>
</evidence>
<evidence type="ECO:0000256" key="9">
    <source>
        <dbReference type="ARBA" id="ARBA00022946"/>
    </source>
</evidence>
<evidence type="ECO:0000313" key="16">
    <source>
        <dbReference type="Proteomes" id="UP001443914"/>
    </source>
</evidence>
<comment type="subcellular location">
    <subcellularLocation>
        <location evidence="3">Membrane</location>
        <topology evidence="3">Multi-pass membrane protein</topology>
    </subcellularLocation>
    <subcellularLocation>
        <location evidence="2">Plastid</location>
        <location evidence="2">Chloroplast envelope</location>
    </subcellularLocation>
</comment>
<keyword evidence="7" id="KW-0934">Plastid</keyword>
<gene>
    <name evidence="15" type="ORF">RND81_04G188400</name>
</gene>
<keyword evidence="11 14" id="KW-0472">Membrane</keyword>
<evidence type="ECO:0000256" key="8">
    <source>
        <dbReference type="ARBA" id="ARBA00022692"/>
    </source>
</evidence>
<dbReference type="InterPro" id="IPR038770">
    <property type="entry name" value="Na+/solute_symporter_sf"/>
</dbReference>
<accession>A0AAW1LQQ3</accession>
<comment type="function">
    <text evidence="1">May function as sodium-coupled metabolite transporter across the chloroplast envelope.</text>
</comment>
<protein>
    <recommendedName>
        <fullName evidence="12">Probable sodium/metabolite cotransporter BASS4, chloroplastic</fullName>
    </recommendedName>
    <alternativeName>
        <fullName evidence="13">Bile acid-sodium symporter family protein 4</fullName>
    </alternativeName>
</protein>
<evidence type="ECO:0000256" key="1">
    <source>
        <dbReference type="ARBA" id="ARBA00003198"/>
    </source>
</evidence>
<keyword evidence="16" id="KW-1185">Reference proteome</keyword>
<evidence type="ECO:0000256" key="10">
    <source>
        <dbReference type="ARBA" id="ARBA00022989"/>
    </source>
</evidence>
<comment type="caution">
    <text evidence="15">The sequence shown here is derived from an EMBL/GenBank/DDBJ whole genome shotgun (WGS) entry which is preliminary data.</text>
</comment>
<evidence type="ECO:0000256" key="3">
    <source>
        <dbReference type="ARBA" id="ARBA00004141"/>
    </source>
</evidence>
<evidence type="ECO:0000256" key="5">
    <source>
        <dbReference type="ARBA" id="ARBA00022448"/>
    </source>
</evidence>
<keyword evidence="10 14" id="KW-1133">Transmembrane helix</keyword>
<dbReference type="Gene3D" id="1.20.1530.20">
    <property type="match status" value="1"/>
</dbReference>
<keyword evidence="8 14" id="KW-0812">Transmembrane</keyword>
<dbReference type="PANTHER" id="PTHR18640">
    <property type="entry name" value="SOLUTE CARRIER FAMILY 10 MEMBER 7"/>
    <property type="match status" value="1"/>
</dbReference>
<keyword evidence="6" id="KW-0150">Chloroplast</keyword>
<evidence type="ECO:0000256" key="13">
    <source>
        <dbReference type="ARBA" id="ARBA00076034"/>
    </source>
</evidence>
<dbReference type="InterPro" id="IPR016833">
    <property type="entry name" value="Put_Na-Bile_cotransptr"/>
</dbReference>
<feature type="transmembrane region" description="Helical" evidence="14">
    <location>
        <begin position="335"/>
        <end position="353"/>
    </location>
</feature>
<name>A0AAW1LQQ3_SAPOF</name>
<dbReference type="EMBL" id="JBDFQZ010000004">
    <property type="protein sequence ID" value="KAK9735171.1"/>
    <property type="molecule type" value="Genomic_DNA"/>
</dbReference>
<feature type="transmembrane region" description="Helical" evidence="14">
    <location>
        <begin position="23"/>
        <end position="42"/>
    </location>
</feature>
<evidence type="ECO:0000256" key="6">
    <source>
        <dbReference type="ARBA" id="ARBA00022528"/>
    </source>
</evidence>
<evidence type="ECO:0000256" key="7">
    <source>
        <dbReference type="ARBA" id="ARBA00022640"/>
    </source>
</evidence>
<organism evidence="15 16">
    <name type="scientific">Saponaria officinalis</name>
    <name type="common">Common soapwort</name>
    <name type="synonym">Lychnis saponaria</name>
    <dbReference type="NCBI Taxonomy" id="3572"/>
    <lineage>
        <taxon>Eukaryota</taxon>
        <taxon>Viridiplantae</taxon>
        <taxon>Streptophyta</taxon>
        <taxon>Embryophyta</taxon>
        <taxon>Tracheophyta</taxon>
        <taxon>Spermatophyta</taxon>
        <taxon>Magnoliopsida</taxon>
        <taxon>eudicotyledons</taxon>
        <taxon>Gunneridae</taxon>
        <taxon>Pentapetalae</taxon>
        <taxon>Caryophyllales</taxon>
        <taxon>Caryophyllaceae</taxon>
        <taxon>Caryophylleae</taxon>
        <taxon>Saponaria</taxon>
    </lineage>
</organism>
<sequence>MLSRMSTTTPVVDVYSFANIDRIVHYSRLLHLLLISTPYIFLKITSKMAGITKALNFTISPTSSSLASSIYFKTLIPNSHFPTIKNPFISINNPSIIHPKPGFIVSPIIASASSDYVGDEGNSDFEGNKSGNVSKFAKPILDFTSNNFLPLALVGGVALGLANPSLGCLADKYSLSKLSTFCIFIISGLTLRSQEIGAAADAWPVGLFGLASILFLTPVFSMFILQLNFQPQEFVTGLAIFACMPTSLSSGVSLTQLAGGNFALALAMTVISNLLGILIVPFTVSKFVAAGVGISIPTKHLLKSLVMTLLIPLILGKVIREVVDGVGKFADNNRKLLSIMNAVFLSLVPWIQVSKSRSLLMMVNPTSFLLAIGLGALLHIVLLAFNALAIKTLSILTGDKRSIFSNQQNAIALLLVASQKTLPVTVAVVDQLGGAMGASGLLVLPCVAAHLNQIILDSFLVNYLLRRKQSDHLPKAA</sequence>
<dbReference type="Proteomes" id="UP001443914">
    <property type="component" value="Unassembled WGS sequence"/>
</dbReference>
<dbReference type="Pfam" id="PF13593">
    <property type="entry name" value="SBF_like"/>
    <property type="match status" value="1"/>
</dbReference>
<evidence type="ECO:0000256" key="11">
    <source>
        <dbReference type="ARBA" id="ARBA00023136"/>
    </source>
</evidence>
<feature type="transmembrane region" description="Helical" evidence="14">
    <location>
        <begin position="148"/>
        <end position="167"/>
    </location>
</feature>
<feature type="transmembrane region" description="Helical" evidence="14">
    <location>
        <begin position="203"/>
        <end position="228"/>
    </location>
</feature>
<evidence type="ECO:0000256" key="4">
    <source>
        <dbReference type="ARBA" id="ARBA00006528"/>
    </source>
</evidence>
<feature type="transmembrane region" description="Helical" evidence="14">
    <location>
        <begin position="368"/>
        <end position="389"/>
    </location>
</feature>
<evidence type="ECO:0000256" key="12">
    <source>
        <dbReference type="ARBA" id="ARBA00067138"/>
    </source>
</evidence>
<keyword evidence="5" id="KW-0813">Transport</keyword>
<dbReference type="GO" id="GO:0016020">
    <property type="term" value="C:membrane"/>
    <property type="evidence" value="ECO:0007669"/>
    <property type="project" value="UniProtKB-SubCell"/>
</dbReference>
<evidence type="ECO:0000313" key="15">
    <source>
        <dbReference type="EMBL" id="KAK9735171.1"/>
    </source>
</evidence>
<feature type="transmembrane region" description="Helical" evidence="14">
    <location>
        <begin position="234"/>
        <end position="255"/>
    </location>
</feature>
<feature type="transmembrane region" description="Helical" evidence="14">
    <location>
        <begin position="262"/>
        <end position="284"/>
    </location>
</feature>
<feature type="transmembrane region" description="Helical" evidence="14">
    <location>
        <begin position="304"/>
        <end position="323"/>
    </location>
</feature>
<dbReference type="PANTHER" id="PTHR18640:SF10">
    <property type="entry name" value="SODIUM_METABOLITE COTRANSPORTER BASS4, CHLOROPLASTIC-RELATED"/>
    <property type="match status" value="1"/>
</dbReference>
<keyword evidence="9" id="KW-0809">Transit peptide</keyword>
<reference evidence="15" key="1">
    <citation type="submission" date="2024-03" db="EMBL/GenBank/DDBJ databases">
        <title>WGS assembly of Saponaria officinalis var. Norfolk2.</title>
        <authorList>
            <person name="Jenkins J."/>
            <person name="Shu S."/>
            <person name="Grimwood J."/>
            <person name="Barry K."/>
            <person name="Goodstein D."/>
            <person name="Schmutz J."/>
            <person name="Leebens-Mack J."/>
            <person name="Osbourn A."/>
        </authorList>
    </citation>
    <scope>NUCLEOTIDE SEQUENCE [LARGE SCALE GENOMIC DNA]</scope>
    <source>
        <strain evidence="15">JIC</strain>
    </source>
</reference>
<dbReference type="AlphaFoldDB" id="A0AAW1LQQ3"/>